<dbReference type="Proteomes" id="UP000886050">
    <property type="component" value="Unassembled WGS sequence"/>
</dbReference>
<dbReference type="AlphaFoldDB" id="A0A7V5LUN0"/>
<sequence>MKLLLIITLFTGTKDPWFAKDKVRHFAVSYVLTRSLIHYRQKKKIAFGITFSLGLIKEIYDKKIKKSFFSYKDLVWDLAGIGLALI</sequence>
<accession>A0A7V5LUN0</accession>
<evidence type="ECO:0000313" key="1">
    <source>
        <dbReference type="EMBL" id="HHF53251.1"/>
    </source>
</evidence>
<comment type="caution">
    <text evidence="1">The sequence shown here is derived from an EMBL/GenBank/DDBJ whole genome shotgun (WGS) entry which is preliminary data.</text>
</comment>
<evidence type="ECO:0008006" key="2">
    <source>
        <dbReference type="Google" id="ProtNLM"/>
    </source>
</evidence>
<protein>
    <recommendedName>
        <fullName evidence="2">VanZ-like domain-containing protein</fullName>
    </recommendedName>
</protein>
<gene>
    <name evidence="1" type="ORF">ENL43_02665</name>
</gene>
<proteinExistence type="predicted"/>
<organism evidence="1">
    <name type="scientific">candidate division WOR-3 bacterium</name>
    <dbReference type="NCBI Taxonomy" id="2052148"/>
    <lineage>
        <taxon>Bacteria</taxon>
        <taxon>Bacteria division WOR-3</taxon>
    </lineage>
</organism>
<name>A0A7V5LUN0_UNCW3</name>
<dbReference type="EMBL" id="DRTX01000140">
    <property type="protein sequence ID" value="HHF53251.1"/>
    <property type="molecule type" value="Genomic_DNA"/>
</dbReference>
<reference evidence="1" key="1">
    <citation type="journal article" date="2020" name="mSystems">
        <title>Genome- and Community-Level Interaction Insights into Carbon Utilization and Element Cycling Functions of Hydrothermarchaeota in Hydrothermal Sediment.</title>
        <authorList>
            <person name="Zhou Z."/>
            <person name="Liu Y."/>
            <person name="Xu W."/>
            <person name="Pan J."/>
            <person name="Luo Z.H."/>
            <person name="Li M."/>
        </authorList>
    </citation>
    <scope>NUCLEOTIDE SEQUENCE [LARGE SCALE GENOMIC DNA]</scope>
    <source>
        <strain evidence="1">HyVt-96</strain>
    </source>
</reference>